<evidence type="ECO:0000256" key="14">
    <source>
        <dbReference type="ARBA" id="ARBA00080958"/>
    </source>
</evidence>
<keyword evidence="3" id="KW-0597">Phosphoprotein</keyword>
<keyword evidence="7" id="KW-0007">Acetylation</keyword>
<evidence type="ECO:0000256" key="7">
    <source>
        <dbReference type="ARBA" id="ARBA00022990"/>
    </source>
</evidence>
<keyword evidence="8" id="KW-0805">Transcription regulation</keyword>
<dbReference type="Gene3D" id="3.30.40.10">
    <property type="entry name" value="Zinc/RING finger domain, C3HC4 (zinc finger)"/>
    <property type="match status" value="1"/>
</dbReference>
<dbReference type="GO" id="GO:0008270">
    <property type="term" value="F:zinc ion binding"/>
    <property type="evidence" value="ECO:0007669"/>
    <property type="project" value="UniProtKB-KW"/>
</dbReference>
<evidence type="ECO:0000256" key="4">
    <source>
        <dbReference type="ARBA" id="ARBA00022723"/>
    </source>
</evidence>
<evidence type="ECO:0000256" key="8">
    <source>
        <dbReference type="ARBA" id="ARBA00023015"/>
    </source>
</evidence>
<keyword evidence="5" id="KW-0863">Zinc-finger</keyword>
<evidence type="ECO:0000256" key="3">
    <source>
        <dbReference type="ARBA" id="ARBA00022553"/>
    </source>
</evidence>
<dbReference type="SUPFAM" id="SSF57783">
    <property type="entry name" value="Zinc beta-ribbon"/>
    <property type="match status" value="1"/>
</dbReference>
<evidence type="ECO:0000313" key="18">
    <source>
        <dbReference type="EnsemblMetazoa" id="LLOJ009500-PA"/>
    </source>
</evidence>
<dbReference type="VEuPathDB" id="VectorBase:LLONM1_008818"/>
<dbReference type="GO" id="GO:0005673">
    <property type="term" value="C:transcription factor TFIIE complex"/>
    <property type="evidence" value="ECO:0007669"/>
    <property type="project" value="TreeGrafter"/>
</dbReference>
<protein>
    <recommendedName>
        <fullName evidence="13">General transcription factor IIE subunit 1</fullName>
    </recommendedName>
    <alternativeName>
        <fullName evidence="14">Transcription initiation factor IIE subunit alpha</fullName>
    </alternativeName>
</protein>
<dbReference type="OrthoDB" id="361102at2759"/>
<comment type="subcellular location">
    <subcellularLocation>
        <location evidence="1">Nucleus</location>
    </subcellularLocation>
</comment>
<dbReference type="KEGG" id="lll:129791925"/>
<dbReference type="InterPro" id="IPR021600">
    <property type="entry name" value="TFIIE_asu_C"/>
</dbReference>
<reference evidence="19" key="1">
    <citation type="submission" date="2012-05" db="EMBL/GenBank/DDBJ databases">
        <title>Whole Genome Assembly of Lutzomyia longipalpis.</title>
        <authorList>
            <person name="Richards S."/>
            <person name="Qu C."/>
            <person name="Dillon R."/>
            <person name="Worley K."/>
            <person name="Scherer S."/>
            <person name="Batterton M."/>
            <person name="Taylor A."/>
            <person name="Hawes A."/>
            <person name="Hernandez B."/>
            <person name="Kovar C."/>
            <person name="Mandapat C."/>
            <person name="Pham C."/>
            <person name="Qu C."/>
            <person name="Jing C."/>
            <person name="Bess C."/>
            <person name="Bandaranaike D."/>
            <person name="Ngo D."/>
            <person name="Ongeri F."/>
            <person name="Arias F."/>
            <person name="Lara F."/>
            <person name="Weissenberger G."/>
            <person name="Kamau G."/>
            <person name="Han H."/>
            <person name="Shen H."/>
            <person name="Dinh H."/>
            <person name="Khalil I."/>
            <person name="Jones J."/>
            <person name="Shafer J."/>
            <person name="Jayaseelan J."/>
            <person name="Quiroz J."/>
            <person name="Blankenburg K."/>
            <person name="Nguyen L."/>
            <person name="Jackson L."/>
            <person name="Francisco L."/>
            <person name="Tang L.-Y."/>
            <person name="Pu L.-L."/>
            <person name="Perales L."/>
            <person name="Lorensuhewa L."/>
            <person name="Munidasa M."/>
            <person name="Coyle M."/>
            <person name="Taylor M."/>
            <person name="Puazo M."/>
            <person name="Firestine M."/>
            <person name="Scheel M."/>
            <person name="Javaid M."/>
            <person name="Wang M."/>
            <person name="Li M."/>
            <person name="Tabassum N."/>
            <person name="Saada N."/>
            <person name="Osuji N."/>
            <person name="Aqrawi P."/>
            <person name="Fu Q."/>
            <person name="Thornton R."/>
            <person name="Raj R."/>
            <person name="Goodspeed R."/>
            <person name="Mata R."/>
            <person name="Najjar R."/>
            <person name="Gubbala S."/>
            <person name="Lee S."/>
            <person name="Denson S."/>
            <person name="Patil S."/>
            <person name="Macmil S."/>
            <person name="Qi S."/>
            <person name="Matskevitch T."/>
            <person name="Palculict T."/>
            <person name="Mathew T."/>
            <person name="Vee V."/>
            <person name="Velamala V."/>
            <person name="Korchina V."/>
            <person name="Cai W."/>
            <person name="Liu W."/>
            <person name="Dai W."/>
            <person name="Zou X."/>
            <person name="Zhu Y."/>
            <person name="Zhang Y."/>
            <person name="Wu Y.-Q."/>
            <person name="Xin Y."/>
            <person name="Nazarath L."/>
            <person name="Kovar C."/>
            <person name="Han Y."/>
            <person name="Muzny D."/>
            <person name="Gibbs R."/>
        </authorList>
    </citation>
    <scope>NUCLEOTIDE SEQUENCE [LARGE SCALE GENOMIC DNA]</scope>
    <source>
        <strain evidence="19">Jacobina</strain>
    </source>
</reference>
<dbReference type="VEuPathDB" id="VectorBase:LLOJ009500"/>
<dbReference type="PANTHER" id="PTHR13097:SF7">
    <property type="entry name" value="GENERAL TRANSCRIPTION FACTOR IIE SUBUNIT 1"/>
    <property type="match status" value="1"/>
</dbReference>
<dbReference type="GeneID" id="129791925"/>
<keyword evidence="19" id="KW-1185">Reference proteome</keyword>
<feature type="domain" description="HTH TFE/IIEalpha-type" evidence="16">
    <location>
        <begin position="14"/>
        <end position="104"/>
    </location>
</feature>
<dbReference type="PROSITE" id="PS51344">
    <property type="entry name" value="HTH_TFE_IIE"/>
    <property type="match status" value="1"/>
</dbReference>
<evidence type="ECO:0000256" key="12">
    <source>
        <dbReference type="ARBA" id="ARBA00065242"/>
    </source>
</evidence>
<dbReference type="EMBL" id="AJWK01032931">
    <property type="status" value="NOT_ANNOTATED_CDS"/>
    <property type="molecule type" value="Genomic_DNA"/>
</dbReference>
<proteinExistence type="inferred from homology"/>
<dbReference type="Pfam" id="PF08271">
    <property type="entry name" value="Zn_Ribbon_TF"/>
    <property type="match status" value="1"/>
</dbReference>
<dbReference type="CTD" id="39313"/>
<dbReference type="InterPro" id="IPR017919">
    <property type="entry name" value="TFIIE/TFIIEa_HTH"/>
</dbReference>
<dbReference type="EMBL" id="GITU01003265">
    <property type="protein sequence ID" value="MBC1171968.1"/>
    <property type="molecule type" value="Transcribed_RNA"/>
</dbReference>
<accession>A0A1B0CWW6</accession>
<reference evidence="18" key="3">
    <citation type="submission" date="2020-05" db="UniProtKB">
        <authorList>
            <consortium name="EnsemblMetazoa"/>
        </authorList>
    </citation>
    <scope>IDENTIFICATION</scope>
    <source>
        <strain evidence="18">Jacobina</strain>
    </source>
</reference>
<evidence type="ECO:0000256" key="1">
    <source>
        <dbReference type="ARBA" id="ARBA00004123"/>
    </source>
</evidence>
<dbReference type="EMBL" id="AJWK01032932">
    <property type="status" value="NOT_ANNOTATED_CDS"/>
    <property type="molecule type" value="Genomic_DNA"/>
</dbReference>
<keyword evidence="9" id="KW-0804">Transcription</keyword>
<organism evidence="18 19">
    <name type="scientific">Lutzomyia longipalpis</name>
    <name type="common">Sand fly</name>
    <dbReference type="NCBI Taxonomy" id="7200"/>
    <lineage>
        <taxon>Eukaryota</taxon>
        <taxon>Metazoa</taxon>
        <taxon>Ecdysozoa</taxon>
        <taxon>Arthropoda</taxon>
        <taxon>Hexapoda</taxon>
        <taxon>Insecta</taxon>
        <taxon>Pterygota</taxon>
        <taxon>Neoptera</taxon>
        <taxon>Endopterygota</taxon>
        <taxon>Diptera</taxon>
        <taxon>Nematocera</taxon>
        <taxon>Psychodoidea</taxon>
        <taxon>Psychodidae</taxon>
        <taxon>Lutzomyia</taxon>
        <taxon>Lutzomyia</taxon>
    </lineage>
</organism>
<dbReference type="RefSeq" id="XP_055686567.1">
    <property type="nucleotide sequence ID" value="XM_055830592.1"/>
</dbReference>
<dbReference type="InterPro" id="IPR024550">
    <property type="entry name" value="TFIIEa/SarR/Rpc3_HTH_dom"/>
</dbReference>
<dbReference type="GO" id="GO:0006367">
    <property type="term" value="P:transcription initiation at RNA polymerase II promoter"/>
    <property type="evidence" value="ECO:0007669"/>
    <property type="project" value="InterPro"/>
</dbReference>
<keyword evidence="4" id="KW-0479">Metal-binding</keyword>
<dbReference type="SMART" id="SM00531">
    <property type="entry name" value="TFIIE"/>
    <property type="match status" value="1"/>
</dbReference>
<evidence type="ECO:0000259" key="16">
    <source>
        <dbReference type="PROSITE" id="PS51344"/>
    </source>
</evidence>
<feature type="region of interest" description="Disordered" evidence="15">
    <location>
        <begin position="331"/>
        <end position="380"/>
    </location>
</feature>
<reference evidence="17" key="2">
    <citation type="journal article" date="2020" name="BMC">
        <title>Leishmania infection induces a limited differential gene expression in the sand fly midgut.</title>
        <authorList>
            <person name="Coutinho-Abreu I.V."/>
            <person name="Serafim T.D."/>
            <person name="Meneses C."/>
            <person name="Kamhawi S."/>
            <person name="Oliveira F."/>
            <person name="Valenzuela J.G."/>
        </authorList>
    </citation>
    <scope>NUCLEOTIDE SEQUENCE</scope>
    <source>
        <strain evidence="17">Jacobina</strain>
        <tissue evidence="17">Midgut</tissue>
    </source>
</reference>
<dbReference type="Pfam" id="PF11521">
    <property type="entry name" value="TFIIE-A_C"/>
    <property type="match status" value="1"/>
</dbReference>
<evidence type="ECO:0000256" key="9">
    <source>
        <dbReference type="ARBA" id="ARBA00023163"/>
    </source>
</evidence>
<dbReference type="EMBL" id="AJWK01032930">
    <property type="status" value="NOT_ANNOTATED_CDS"/>
    <property type="molecule type" value="Genomic_DNA"/>
</dbReference>
<comment type="similarity">
    <text evidence="2">Belongs to the TFIIE alpha subunit family.</text>
</comment>
<comment type="function">
    <text evidence="11">Recruits TFIIH to the initiation complex and stimulates the RNA polymerase II C-terminal domain kinase and DNA-dependent ATPase activities of TFIIH. Both TFIIH and TFIIE are required for promoter clearance by RNA polymerase.</text>
</comment>
<dbReference type="Gene3D" id="6.10.140.1250">
    <property type="match status" value="1"/>
</dbReference>
<evidence type="ECO:0000313" key="19">
    <source>
        <dbReference type="Proteomes" id="UP000092461"/>
    </source>
</evidence>
<name>A0A1B0CWW6_LUTLO</name>
<evidence type="ECO:0000256" key="6">
    <source>
        <dbReference type="ARBA" id="ARBA00022833"/>
    </source>
</evidence>
<dbReference type="InterPro" id="IPR013083">
    <property type="entry name" value="Znf_RING/FYVE/PHD"/>
</dbReference>
<feature type="compositionally biased region" description="Low complexity" evidence="15">
    <location>
        <begin position="332"/>
        <end position="343"/>
    </location>
</feature>
<dbReference type="InterPro" id="IPR002853">
    <property type="entry name" value="TFIIE_asu"/>
</dbReference>
<evidence type="ECO:0000256" key="5">
    <source>
        <dbReference type="ARBA" id="ARBA00022771"/>
    </source>
</evidence>
<dbReference type="EMBL" id="AJWK01032933">
    <property type="status" value="NOT_ANNOTATED_CDS"/>
    <property type="molecule type" value="Genomic_DNA"/>
</dbReference>
<dbReference type="RefSeq" id="XP_055686568.1">
    <property type="nucleotide sequence ID" value="XM_055830593.1"/>
</dbReference>
<keyword evidence="10" id="KW-0539">Nucleus</keyword>
<sequence length="414" mass="46771">MSDQQLVTEIPSSLKQLARLVVRGFYTIEDSLLVDMLVRNPCMKEDDLCELLKFERKQLRSRIAILKNDKFLQVRLKMETGPDGKAQKVNYYFINYKTFVNVVKYKLDLMRKRMETEERDATSRASFRCPNCNKTFTDLEADQLFDFHTGEFRCTFCGNAVEEDMSALPKKDSRLLLAKFNEQLQPLYDLLRDVENIKLAPECLEPEPVDIDTIRGIIKPTRPVSQEVWSGEATRSQGFAVEETRVNVTIGAEVADSETKRKDRPVWMTESTVLNDYDNQNSSDSLLERPNAITTTGAPAGRARKEGDDIMSVLLANEKQHGQNSTASAVRGLGMAGSSSGGDSSDEDKGIDNTEIPDIPMMESESEDESPTVSVGGKQYPIDEITDSLIAQMTPQEKDTYIQVYQETFSHMYE</sequence>
<dbReference type="Proteomes" id="UP000092461">
    <property type="component" value="Unassembled WGS sequence"/>
</dbReference>
<dbReference type="EnsemblMetazoa" id="LLOJ009500-RA">
    <property type="protein sequence ID" value="LLOJ009500-PA"/>
    <property type="gene ID" value="LLOJ009500"/>
</dbReference>
<comment type="subunit">
    <text evidence="12">Tetramer of two alpha and two beta chains. Interacts with TAF6/TAFII80. Interacts with ATF7IP. Interacts with SND1. Part of TBP-based Pol II pre-initiation complex (PIC), in which Pol II core assembles with general transcription factors and other specific initiation factors including GTF2E1, GTF2E2, GTF2F1, GTF2F2, TCEA1, ERCC2, ERCC3, GTF2H2, GTF2H3, GTF2H4, GTF2H5, GTF2A1, GTF2A2, GTF2B and TBP; this large multi-subunit PIC complex mediates DNA unwinding and targets Pol II core to the transcription start site where the first phosphodiester bond forms.</text>
</comment>
<evidence type="ECO:0000256" key="15">
    <source>
        <dbReference type="SAM" id="MobiDB-lite"/>
    </source>
</evidence>
<dbReference type="InterPro" id="IPR013137">
    <property type="entry name" value="Znf_TFIIB"/>
</dbReference>
<dbReference type="Pfam" id="PF02002">
    <property type="entry name" value="TFIIE_alpha"/>
    <property type="match status" value="1"/>
</dbReference>
<dbReference type="AlphaFoldDB" id="A0A1B0CWW6"/>
<dbReference type="InterPro" id="IPR039997">
    <property type="entry name" value="TFE"/>
</dbReference>
<evidence type="ECO:0000256" key="11">
    <source>
        <dbReference type="ARBA" id="ARBA00025581"/>
    </source>
</evidence>
<evidence type="ECO:0000256" key="13">
    <source>
        <dbReference type="ARBA" id="ARBA00073913"/>
    </source>
</evidence>
<evidence type="ECO:0000313" key="17">
    <source>
        <dbReference type="EMBL" id="MBC1171968.1"/>
    </source>
</evidence>
<feature type="region of interest" description="Disordered" evidence="15">
    <location>
        <begin position="277"/>
        <end position="305"/>
    </location>
</feature>
<evidence type="ECO:0000256" key="2">
    <source>
        <dbReference type="ARBA" id="ARBA00008947"/>
    </source>
</evidence>
<dbReference type="PANTHER" id="PTHR13097">
    <property type="entry name" value="TRANSCRIPTION INITIATION FACTOR IIE, ALPHA SUBUNIT"/>
    <property type="match status" value="1"/>
</dbReference>
<dbReference type="FunFam" id="3.30.40.10:FF:000087">
    <property type="entry name" value="General transcription factor IIE subunit 1"/>
    <property type="match status" value="1"/>
</dbReference>
<evidence type="ECO:0000256" key="10">
    <source>
        <dbReference type="ARBA" id="ARBA00023242"/>
    </source>
</evidence>
<keyword evidence="6" id="KW-0862">Zinc</keyword>